<accession>A0A7V3YFR8</accession>
<proteinExistence type="predicted"/>
<name>A0A7V3YFR8_9BACT</name>
<dbReference type="InterPro" id="IPR009014">
    <property type="entry name" value="Transketo_C/PFOR_II"/>
</dbReference>
<gene>
    <name evidence="1" type="ORF">ENV30_02740</name>
</gene>
<dbReference type="AlphaFoldDB" id="A0A7V3YFR8"/>
<dbReference type="SUPFAM" id="SSF52922">
    <property type="entry name" value="TK C-terminal domain-like"/>
    <property type="match status" value="1"/>
</dbReference>
<evidence type="ECO:0000313" key="1">
    <source>
        <dbReference type="EMBL" id="HGI30220.1"/>
    </source>
</evidence>
<comment type="caution">
    <text evidence="1">The sequence shown here is derived from an EMBL/GenBank/DDBJ whole genome shotgun (WGS) entry which is preliminary data.</text>
</comment>
<organism evidence="1">
    <name type="scientific">Candidatus Caldatribacterium californiense</name>
    <dbReference type="NCBI Taxonomy" id="1454726"/>
    <lineage>
        <taxon>Bacteria</taxon>
        <taxon>Pseudomonadati</taxon>
        <taxon>Atribacterota</taxon>
        <taxon>Atribacteria</taxon>
        <taxon>Atribacterales</taxon>
        <taxon>Candidatus Caldatribacteriaceae</taxon>
        <taxon>Candidatus Caldatribacterium</taxon>
    </lineage>
</organism>
<reference evidence="1" key="1">
    <citation type="journal article" date="2020" name="mSystems">
        <title>Genome- and Community-Level Interaction Insights into Carbon Utilization and Element Cycling Functions of Hydrothermarchaeota in Hydrothermal Sediment.</title>
        <authorList>
            <person name="Zhou Z."/>
            <person name="Liu Y."/>
            <person name="Xu W."/>
            <person name="Pan J."/>
            <person name="Luo Z.H."/>
            <person name="Li M."/>
        </authorList>
    </citation>
    <scope>NUCLEOTIDE SEQUENCE [LARGE SCALE GENOMIC DNA]</scope>
    <source>
        <strain evidence="1">SpSt-747</strain>
    </source>
</reference>
<dbReference type="Gene3D" id="3.40.50.920">
    <property type="match status" value="1"/>
</dbReference>
<dbReference type="EMBL" id="DTFV01000042">
    <property type="protein sequence ID" value="HGI30220.1"/>
    <property type="molecule type" value="Genomic_DNA"/>
</dbReference>
<sequence>MLSGHHLEESFEKPARAGGCFREVTLDAPVKWVAICDVPIPFSPVMERYVIPSVERIVEEA</sequence>
<protein>
    <submittedName>
        <fullName evidence="1">Uncharacterized protein</fullName>
    </submittedName>
</protein>